<gene>
    <name evidence="1" type="ORF">RFULGI_LOCUS15323</name>
</gene>
<name>A0A9N9NY44_9GLOM</name>
<organism evidence="1 2">
    <name type="scientific">Racocetra fulgida</name>
    <dbReference type="NCBI Taxonomy" id="60492"/>
    <lineage>
        <taxon>Eukaryota</taxon>
        <taxon>Fungi</taxon>
        <taxon>Fungi incertae sedis</taxon>
        <taxon>Mucoromycota</taxon>
        <taxon>Glomeromycotina</taxon>
        <taxon>Glomeromycetes</taxon>
        <taxon>Diversisporales</taxon>
        <taxon>Gigasporaceae</taxon>
        <taxon>Racocetra</taxon>
    </lineage>
</organism>
<dbReference type="AlphaFoldDB" id="A0A9N9NY44"/>
<protein>
    <submittedName>
        <fullName evidence="1">10781_t:CDS:1</fullName>
    </submittedName>
</protein>
<evidence type="ECO:0000313" key="2">
    <source>
        <dbReference type="Proteomes" id="UP000789396"/>
    </source>
</evidence>
<keyword evidence="2" id="KW-1185">Reference proteome</keyword>
<dbReference type="OrthoDB" id="2414308at2759"/>
<evidence type="ECO:0000313" key="1">
    <source>
        <dbReference type="EMBL" id="CAG8774542.1"/>
    </source>
</evidence>
<sequence>MNQWWSDVNYNELLESFSKEIIKLQVFQFLCSVISQKGEHYSKTSLKNALSVISHHFQDIKPGSKHANLCLQQIVNTPNNIIYRKTQQKMTK</sequence>
<reference evidence="1" key="1">
    <citation type="submission" date="2021-06" db="EMBL/GenBank/DDBJ databases">
        <authorList>
            <person name="Kallberg Y."/>
            <person name="Tangrot J."/>
            <person name="Rosling A."/>
        </authorList>
    </citation>
    <scope>NUCLEOTIDE SEQUENCE</scope>
    <source>
        <strain evidence="1">IN212</strain>
    </source>
</reference>
<dbReference type="Proteomes" id="UP000789396">
    <property type="component" value="Unassembled WGS sequence"/>
</dbReference>
<proteinExistence type="predicted"/>
<dbReference type="EMBL" id="CAJVPZ010048679">
    <property type="protein sequence ID" value="CAG8774542.1"/>
    <property type="molecule type" value="Genomic_DNA"/>
</dbReference>
<feature type="non-terminal residue" evidence="1">
    <location>
        <position position="92"/>
    </location>
</feature>
<feature type="non-terminal residue" evidence="1">
    <location>
        <position position="1"/>
    </location>
</feature>
<comment type="caution">
    <text evidence="1">The sequence shown here is derived from an EMBL/GenBank/DDBJ whole genome shotgun (WGS) entry which is preliminary data.</text>
</comment>
<accession>A0A9N9NY44</accession>